<keyword evidence="3" id="KW-0862">Zinc</keyword>
<keyword evidence="1" id="KW-0479">Metal-binding</keyword>
<dbReference type="Proteomes" id="UP000001304">
    <property type="component" value="Chromosome"/>
</dbReference>
<dbReference type="GO" id="GO:0008270">
    <property type="term" value="F:zinc ion binding"/>
    <property type="evidence" value="ECO:0007669"/>
    <property type="project" value="UniProtKB-KW"/>
</dbReference>
<dbReference type="BioCyc" id="IAGG583356:GHAH-1247-MONOMER"/>
<evidence type="ECO:0000256" key="2">
    <source>
        <dbReference type="ARBA" id="ARBA00022771"/>
    </source>
</evidence>
<evidence type="ECO:0000256" key="4">
    <source>
        <dbReference type="PROSITE-ProRule" id="PRU00472"/>
    </source>
</evidence>
<dbReference type="HOGENOM" id="CLU_093932_3_2_2"/>
<dbReference type="SMART" id="SM00440">
    <property type="entry name" value="ZnF_C2C2"/>
    <property type="match status" value="1"/>
</dbReference>
<protein>
    <submittedName>
        <fullName evidence="6">Transcription factor TFIIS</fullName>
    </submittedName>
</protein>
<evidence type="ECO:0000256" key="1">
    <source>
        <dbReference type="ARBA" id="ARBA00022723"/>
    </source>
</evidence>
<evidence type="ECO:0000313" key="7">
    <source>
        <dbReference type="Proteomes" id="UP000001304"/>
    </source>
</evidence>
<reference evidence="6 7" key="1">
    <citation type="journal article" date="2010" name="Stand. Genomic Sci.">
        <title>Complete genome sequence of Ignisphaera aggregans type strain (AQ1.S1).</title>
        <authorList>
            <person name="Goker M."/>
            <person name="Held B."/>
            <person name="Lapidus A."/>
            <person name="Nolan M."/>
            <person name="Spring S."/>
            <person name="Yasawong M."/>
            <person name="Lucas S."/>
            <person name="Glavina Del Rio T."/>
            <person name="Tice H."/>
            <person name="Cheng J.F."/>
            <person name="Goodwin L."/>
            <person name="Tapia R."/>
            <person name="Pitluck S."/>
            <person name="Liolios K."/>
            <person name="Ivanova N."/>
            <person name="Mavromatis K."/>
            <person name="Mikhailova N."/>
            <person name="Pati A."/>
            <person name="Chen A."/>
            <person name="Palaniappan K."/>
            <person name="Brambilla E."/>
            <person name="Land M."/>
            <person name="Hauser L."/>
            <person name="Chang Y.J."/>
            <person name="Jeffries C.D."/>
            <person name="Brettin T."/>
            <person name="Detter J.C."/>
            <person name="Han C."/>
            <person name="Rohde M."/>
            <person name="Sikorski J."/>
            <person name="Woyke T."/>
            <person name="Bristow J."/>
            <person name="Eisen J.A."/>
            <person name="Markowitz V."/>
            <person name="Hugenholtz P."/>
            <person name="Kyrpides N.C."/>
            <person name="Klenk H.P."/>
        </authorList>
    </citation>
    <scope>NUCLEOTIDE SEQUENCE [LARGE SCALE GENOMIC DNA]</scope>
    <source>
        <strain evidence="7">DSM 17230 / JCM 13409 / AQ1.S1</strain>
    </source>
</reference>
<gene>
    <name evidence="6" type="ordered locus">Igag_1265</name>
</gene>
<evidence type="ECO:0000256" key="3">
    <source>
        <dbReference type="ARBA" id="ARBA00022833"/>
    </source>
</evidence>
<dbReference type="STRING" id="583356.Igag_1265"/>
<dbReference type="InterPro" id="IPR001222">
    <property type="entry name" value="Znf_TFIIS"/>
</dbReference>
<dbReference type="EMBL" id="CP002098">
    <property type="protein sequence ID" value="ADM28071.1"/>
    <property type="molecule type" value="Genomic_DNA"/>
</dbReference>
<keyword evidence="2 4" id="KW-0863">Zinc-finger</keyword>
<dbReference type="AlphaFoldDB" id="E0SPL5"/>
<accession>E0SPL5</accession>
<dbReference type="SUPFAM" id="SSF57783">
    <property type="entry name" value="Zinc beta-ribbon"/>
    <property type="match status" value="1"/>
</dbReference>
<feature type="domain" description="TFIIS-type" evidence="5">
    <location>
        <begin position="59"/>
        <end position="101"/>
    </location>
</feature>
<dbReference type="Gene3D" id="2.20.25.10">
    <property type="match status" value="1"/>
</dbReference>
<dbReference type="KEGG" id="iag:Igag_1265"/>
<dbReference type="PROSITE" id="PS51133">
    <property type="entry name" value="ZF_TFIIS_2"/>
    <property type="match status" value="1"/>
</dbReference>
<dbReference type="GO" id="GO:0003676">
    <property type="term" value="F:nucleic acid binding"/>
    <property type="evidence" value="ECO:0007669"/>
    <property type="project" value="InterPro"/>
</dbReference>
<sequence>MITRLRDNVPVMECPKCGYIKILKSNETKVFRKSITIIKPIEKRDVEVIGIPSMAIYDDRIVCPKCGNRGVYYWRKHGSSAESSDVIEKVYRCKHCGYEWSEIE</sequence>
<name>E0SPL5_IGNAA</name>
<keyword evidence="7" id="KW-1185">Reference proteome</keyword>
<evidence type="ECO:0000313" key="6">
    <source>
        <dbReference type="EMBL" id="ADM28071.1"/>
    </source>
</evidence>
<dbReference type="Pfam" id="PF01096">
    <property type="entry name" value="Zn_ribbon_TFIIS"/>
    <property type="match status" value="1"/>
</dbReference>
<proteinExistence type="predicted"/>
<evidence type="ECO:0000259" key="5">
    <source>
        <dbReference type="PROSITE" id="PS51133"/>
    </source>
</evidence>
<organism evidence="6 7">
    <name type="scientific">Ignisphaera aggregans (strain DSM 17230 / JCM 13409 / AQ1.S1)</name>
    <dbReference type="NCBI Taxonomy" id="583356"/>
    <lineage>
        <taxon>Archaea</taxon>
        <taxon>Thermoproteota</taxon>
        <taxon>Thermoprotei</taxon>
        <taxon>Desulfurococcales</taxon>
        <taxon>Desulfurococcaceae</taxon>
        <taxon>Ignisphaera</taxon>
    </lineage>
</organism>
<dbReference type="GO" id="GO:0006351">
    <property type="term" value="P:DNA-templated transcription"/>
    <property type="evidence" value="ECO:0007669"/>
    <property type="project" value="InterPro"/>
</dbReference>